<name>A0AAX6DPE0_IRIPA</name>
<accession>A0AAX6DPE0</accession>
<gene>
    <name evidence="1" type="ORF">M6B38_236525</name>
</gene>
<keyword evidence="2" id="KW-1185">Reference proteome</keyword>
<comment type="caution">
    <text evidence="1">The sequence shown here is derived from an EMBL/GenBank/DDBJ whole genome shotgun (WGS) entry which is preliminary data.</text>
</comment>
<evidence type="ECO:0000313" key="2">
    <source>
        <dbReference type="Proteomes" id="UP001140949"/>
    </source>
</evidence>
<dbReference type="EMBL" id="JANAVB010042862">
    <property type="protein sequence ID" value="KAJ6793555.1"/>
    <property type="molecule type" value="Genomic_DNA"/>
</dbReference>
<evidence type="ECO:0000313" key="1">
    <source>
        <dbReference type="EMBL" id="KAJ6793555.1"/>
    </source>
</evidence>
<dbReference type="AlphaFoldDB" id="A0AAX6DPE0"/>
<reference evidence="1" key="2">
    <citation type="submission" date="2023-04" db="EMBL/GenBank/DDBJ databases">
        <authorList>
            <person name="Bruccoleri R.E."/>
            <person name="Oakeley E.J."/>
            <person name="Faust A.-M."/>
            <person name="Dessus-Babus S."/>
            <person name="Altorfer M."/>
            <person name="Burckhardt D."/>
            <person name="Oertli M."/>
            <person name="Naumann U."/>
            <person name="Petersen F."/>
            <person name="Wong J."/>
        </authorList>
    </citation>
    <scope>NUCLEOTIDE SEQUENCE</scope>
    <source>
        <strain evidence="1">GSM-AAB239-AS_SAM_17_03QT</strain>
        <tissue evidence="1">Leaf</tissue>
    </source>
</reference>
<dbReference type="Proteomes" id="UP001140949">
    <property type="component" value="Unassembled WGS sequence"/>
</dbReference>
<protein>
    <submittedName>
        <fullName evidence="1">Clathrin assembly protein</fullName>
    </submittedName>
</protein>
<proteinExistence type="predicted"/>
<reference evidence="1" key="1">
    <citation type="journal article" date="2023" name="GigaByte">
        <title>Genome assembly of the bearded iris, Iris pallida Lam.</title>
        <authorList>
            <person name="Bruccoleri R.E."/>
            <person name="Oakeley E.J."/>
            <person name="Faust A.M.E."/>
            <person name="Altorfer M."/>
            <person name="Dessus-Babus S."/>
            <person name="Burckhardt D."/>
            <person name="Oertli M."/>
            <person name="Naumann U."/>
            <person name="Petersen F."/>
            <person name="Wong J."/>
        </authorList>
    </citation>
    <scope>NUCLEOTIDE SEQUENCE</scope>
    <source>
        <strain evidence="1">GSM-AAB239-AS_SAM_17_03QT</strain>
    </source>
</reference>
<organism evidence="1 2">
    <name type="scientific">Iris pallida</name>
    <name type="common">Sweet iris</name>
    <dbReference type="NCBI Taxonomy" id="29817"/>
    <lineage>
        <taxon>Eukaryota</taxon>
        <taxon>Viridiplantae</taxon>
        <taxon>Streptophyta</taxon>
        <taxon>Embryophyta</taxon>
        <taxon>Tracheophyta</taxon>
        <taxon>Spermatophyta</taxon>
        <taxon>Magnoliopsida</taxon>
        <taxon>Liliopsida</taxon>
        <taxon>Asparagales</taxon>
        <taxon>Iridaceae</taxon>
        <taxon>Iridoideae</taxon>
        <taxon>Irideae</taxon>
        <taxon>Iris</taxon>
    </lineage>
</organism>
<sequence>MPFDPADSITNSIGRPRAITLRQDVVDAEIRIPFPKPILAIEHEKLNSDDGKLEPTPVPIVPPVPPEPSVSNADTSIPAQMQVADLLSLEDFSQGATKLEENNALALAIVSNDNPVDTQNTLDLTSRATRWELALVGAPSSNGSAVAESKLVGLLLCAMGYPPNTVVYLAG</sequence>